<dbReference type="InterPro" id="IPR000811">
    <property type="entry name" value="Glyco_trans_35"/>
</dbReference>
<dbReference type="InterPro" id="IPR011834">
    <property type="entry name" value="Agluc_phsphrylas"/>
</dbReference>
<sequence length="854" mass="96094">MPTLRRYTVLPRLPAPLERLRDIAHNLWWAWSPVAVSLFVRVDPDLYDEVFGNPIELLSRASQRRLDELSTDDAFLSHLEMAWSTFQAYMSREGWFKKTYPDAQNARIAYFSMEYGLHQCLPIYSGGLGVLAGDHLKTASDLGIPLVGVGLAYAEGYFRQVLNDDGWQGERYPINDWPRLPVQPVRTADGKRLMIRVAYPDRNVLAQLWKVQVGRVPLFLLDTNVEENAKADRAITGPLYGGDQEFRVRQEIMLGIGGVHALEAMGMTPTACHMNEGHSAFLALERIGRLMRERGASFAVAGEANSAASIFTTHTPVPAGNDVFQADLVRRYLEPYRAALGISEEQLLGLGRVDPRDTKSAFSMPVLAIRSADHYNGVSALHGEVSRKMYQTLWPELPEHEVPIGSVTNGVHIASWISSEHGALYTRYLGPRWADEVDDAALWARAQNIPDAELWQTHEHRRHRLVQLCRHWRRLAAERRQLAPEEVERAEQVLDPRALTIGFARRFATYKRATLLFSDMARVKRLLCDPDRPVQLVFAGKAHPQDKGGKELIRSIVHASRDPELQRRVVFIEDYDMRIARAMVSGVDVWLNTPRRPHEASGTSGMKAAANGALNVSVLDGWWAEAWKSHGSEVGWAIGRGEEYEDGLGDALEAEVLYDLLEREVVPLFFDRTPHDQLPRGWIKRMKNAISKLVPEFNTARMVREYTETFYVPAITLSEKLRADNLAEAERLTRWKEKVRQAWPHVAIHSVALRSKEQLYVGEAMDVEAVVDLGALASDDVVVELYHGPAAAGQDLPHGEVIPMSLASRSPEGRHIYHGAIPARDSGSHAFAVRIMPHNTALTHPYETSLVRWG</sequence>
<dbReference type="RefSeq" id="WP_394820481.1">
    <property type="nucleotide sequence ID" value="NZ_CP089984.1"/>
</dbReference>
<dbReference type="Pfam" id="PF11897">
    <property type="entry name" value="DUF3417"/>
    <property type="match status" value="1"/>
</dbReference>
<evidence type="ECO:0000256" key="2">
    <source>
        <dbReference type="ARBA" id="ARBA00006047"/>
    </source>
</evidence>
<dbReference type="Gene3D" id="3.40.50.2000">
    <property type="entry name" value="Glycogen Phosphorylase B"/>
    <property type="match status" value="3"/>
</dbReference>
<organism evidence="5 6">
    <name type="scientific">Pendulispora albinea</name>
    <dbReference type="NCBI Taxonomy" id="2741071"/>
    <lineage>
        <taxon>Bacteria</taxon>
        <taxon>Pseudomonadati</taxon>
        <taxon>Myxococcota</taxon>
        <taxon>Myxococcia</taxon>
        <taxon>Myxococcales</taxon>
        <taxon>Sorangiineae</taxon>
        <taxon>Pendulisporaceae</taxon>
        <taxon>Pendulispora</taxon>
    </lineage>
</organism>
<dbReference type="SUPFAM" id="SSF53756">
    <property type="entry name" value="UDP-Glycosyltransferase/glycogen phosphorylase"/>
    <property type="match status" value="1"/>
</dbReference>
<dbReference type="InterPro" id="IPR024517">
    <property type="entry name" value="Glycogen_phosphorylase_DUF3417"/>
</dbReference>
<comment type="similarity">
    <text evidence="2">Belongs to the glycogen phosphorylase family.</text>
</comment>
<dbReference type="PANTHER" id="PTHR42655">
    <property type="entry name" value="GLYCOGEN PHOSPHORYLASE"/>
    <property type="match status" value="1"/>
</dbReference>
<dbReference type="PIRSF" id="PIRSF000460">
    <property type="entry name" value="Pprylas_GlgP"/>
    <property type="match status" value="1"/>
</dbReference>
<evidence type="ECO:0000313" key="6">
    <source>
        <dbReference type="Proteomes" id="UP001370348"/>
    </source>
</evidence>
<dbReference type="Proteomes" id="UP001370348">
    <property type="component" value="Chromosome"/>
</dbReference>
<protein>
    <submittedName>
        <fullName evidence="5">Alpha-glucan family phosphorylase</fullName>
    </submittedName>
</protein>
<reference evidence="5 6" key="1">
    <citation type="submission" date="2021-12" db="EMBL/GenBank/DDBJ databases">
        <title>Discovery of the Pendulisporaceae a myxobacterial family with distinct sporulation behavior and unique specialized metabolism.</title>
        <authorList>
            <person name="Garcia R."/>
            <person name="Popoff A."/>
            <person name="Bader C.D."/>
            <person name="Loehr J."/>
            <person name="Walesch S."/>
            <person name="Walt C."/>
            <person name="Boldt J."/>
            <person name="Bunk B."/>
            <person name="Haeckl F.J.F.P.J."/>
            <person name="Gunesch A.P."/>
            <person name="Birkelbach J."/>
            <person name="Nuebel U."/>
            <person name="Pietschmann T."/>
            <person name="Bach T."/>
            <person name="Mueller R."/>
        </authorList>
    </citation>
    <scope>NUCLEOTIDE SEQUENCE [LARGE SCALE GENOMIC DNA]</scope>
    <source>
        <strain evidence="5 6">MSr11954</strain>
    </source>
</reference>
<dbReference type="EMBL" id="CP089984">
    <property type="protein sequence ID" value="WXB10861.1"/>
    <property type="molecule type" value="Genomic_DNA"/>
</dbReference>
<name>A0ABZ2LM71_9BACT</name>
<dbReference type="Pfam" id="PF00343">
    <property type="entry name" value="Phosphorylase"/>
    <property type="match status" value="1"/>
</dbReference>
<evidence type="ECO:0000259" key="4">
    <source>
        <dbReference type="Pfam" id="PF11897"/>
    </source>
</evidence>
<dbReference type="PANTHER" id="PTHR42655:SF1">
    <property type="entry name" value="GLYCOGEN PHOSPHORYLASE"/>
    <property type="match status" value="1"/>
</dbReference>
<proteinExistence type="inferred from homology"/>
<keyword evidence="3" id="KW-0021">Allosteric enzyme</keyword>
<evidence type="ECO:0000256" key="3">
    <source>
        <dbReference type="ARBA" id="ARBA00022533"/>
    </source>
</evidence>
<feature type="domain" description="DUF3417" evidence="4">
    <location>
        <begin position="13"/>
        <end position="121"/>
    </location>
</feature>
<comment type="catalytic activity">
    <reaction evidence="1">
        <text>[(1-&gt;4)-alpha-D-glucosyl](n) + phosphate = [(1-&gt;4)-alpha-D-glucosyl](n-1) + alpha-D-glucose 1-phosphate</text>
        <dbReference type="Rhea" id="RHEA:41732"/>
        <dbReference type="Rhea" id="RHEA-COMP:9584"/>
        <dbReference type="Rhea" id="RHEA-COMP:9586"/>
        <dbReference type="ChEBI" id="CHEBI:15444"/>
        <dbReference type="ChEBI" id="CHEBI:43474"/>
        <dbReference type="ChEBI" id="CHEBI:58601"/>
        <dbReference type="EC" id="2.4.1.1"/>
    </reaction>
</comment>
<keyword evidence="6" id="KW-1185">Reference proteome</keyword>
<dbReference type="InterPro" id="IPR052182">
    <property type="entry name" value="Glycogen/Maltodextrin_Phosph"/>
</dbReference>
<dbReference type="NCBIfam" id="TIGR02094">
    <property type="entry name" value="more_P_ylases"/>
    <property type="match status" value="1"/>
</dbReference>
<accession>A0ABZ2LM71</accession>
<evidence type="ECO:0000256" key="1">
    <source>
        <dbReference type="ARBA" id="ARBA00001275"/>
    </source>
</evidence>
<gene>
    <name evidence="5" type="primary">glgP</name>
    <name evidence="5" type="ORF">LZC94_23600</name>
</gene>
<evidence type="ECO:0000313" key="5">
    <source>
        <dbReference type="EMBL" id="WXB10861.1"/>
    </source>
</evidence>